<feature type="transmembrane region" description="Helical" evidence="2">
    <location>
        <begin position="21"/>
        <end position="47"/>
    </location>
</feature>
<dbReference type="Proteomes" id="UP000606721">
    <property type="component" value="Unassembled WGS sequence"/>
</dbReference>
<keyword evidence="2" id="KW-0472">Membrane</keyword>
<dbReference type="EMBL" id="JACJQT010000004">
    <property type="protein sequence ID" value="MBD2277251.1"/>
    <property type="molecule type" value="Genomic_DNA"/>
</dbReference>
<proteinExistence type="inferred from homology"/>
<evidence type="ECO:0000256" key="1">
    <source>
        <dbReference type="ARBA" id="ARBA00006464"/>
    </source>
</evidence>
<sequence>MIKGNFKVWKAINFSQFIKYLLDRIIAAIALIILAPLMLMIAIAIYLRMGQPIFFIQPRPGKDARIFNFYKFRTMTNDHDVNGNFLPDEKRLTTLGKFLRQTSLDELPQLWNIAKGDMSFVGPRPLLVKYLDRYTPEQARRQEVKPGITGLAQVRGRNSLSWEEKFNLDIFYINNWSLLLDLQIIFLTVWTVIKQQGISQDNHATMEEFMGDQTVHDYQHKQDIIGG</sequence>
<gene>
    <name evidence="4" type="ORF">H6F99_02610</name>
</gene>
<protein>
    <submittedName>
        <fullName evidence="4">Sugar transferase</fullName>
    </submittedName>
</protein>
<dbReference type="InterPro" id="IPR003362">
    <property type="entry name" value="Bact_transf"/>
</dbReference>
<accession>A0ABR8BU25</accession>
<dbReference type="PANTHER" id="PTHR30576">
    <property type="entry name" value="COLANIC BIOSYNTHESIS UDP-GLUCOSE LIPID CARRIER TRANSFERASE"/>
    <property type="match status" value="1"/>
</dbReference>
<dbReference type="Pfam" id="PF02397">
    <property type="entry name" value="Bac_transf"/>
    <property type="match status" value="1"/>
</dbReference>
<evidence type="ECO:0000313" key="4">
    <source>
        <dbReference type="EMBL" id="MBD2277251.1"/>
    </source>
</evidence>
<dbReference type="GO" id="GO:0016740">
    <property type="term" value="F:transferase activity"/>
    <property type="evidence" value="ECO:0007669"/>
    <property type="project" value="UniProtKB-KW"/>
</dbReference>
<keyword evidence="5" id="KW-1185">Reference proteome</keyword>
<dbReference type="PANTHER" id="PTHR30576:SF8">
    <property type="entry name" value="UNDECAPRENYL-PHOSPHATE GALACTOSE PHOSPHOTRANSFERASE"/>
    <property type="match status" value="1"/>
</dbReference>
<evidence type="ECO:0000259" key="3">
    <source>
        <dbReference type="Pfam" id="PF02397"/>
    </source>
</evidence>
<keyword evidence="2" id="KW-0812">Transmembrane</keyword>
<comment type="similarity">
    <text evidence="1">Belongs to the bacterial sugar transferase family.</text>
</comment>
<dbReference type="RefSeq" id="WP_053537488.1">
    <property type="nucleotide sequence ID" value="NZ_JACJQT010000004.1"/>
</dbReference>
<reference evidence="4 5" key="1">
    <citation type="journal article" date="2020" name="ISME J.">
        <title>Comparative genomics reveals insights into cyanobacterial evolution and habitat adaptation.</title>
        <authorList>
            <person name="Chen M.Y."/>
            <person name="Teng W.K."/>
            <person name="Zhao L."/>
            <person name="Hu C.X."/>
            <person name="Zhou Y.K."/>
            <person name="Han B.P."/>
            <person name="Song L.R."/>
            <person name="Shu W.S."/>
        </authorList>
    </citation>
    <scope>NUCLEOTIDE SEQUENCE [LARGE SCALE GENOMIC DNA]</scope>
    <source>
        <strain evidence="4 5">FACHB-1040</strain>
    </source>
</reference>
<keyword evidence="2" id="KW-1133">Transmembrane helix</keyword>
<evidence type="ECO:0000256" key="2">
    <source>
        <dbReference type="SAM" id="Phobius"/>
    </source>
</evidence>
<evidence type="ECO:0000313" key="5">
    <source>
        <dbReference type="Proteomes" id="UP000606721"/>
    </source>
</evidence>
<comment type="caution">
    <text evidence="4">The sequence shown here is derived from an EMBL/GenBank/DDBJ whole genome shotgun (WGS) entry which is preliminary data.</text>
</comment>
<name>A0ABR8BU25_APHFL</name>
<feature type="domain" description="Bacterial sugar transferase" evidence="3">
    <location>
        <begin position="19"/>
        <end position="194"/>
    </location>
</feature>
<keyword evidence="4" id="KW-0808">Transferase</keyword>
<organism evidence="4 5">
    <name type="scientific">Aphanizomenon flos-aquae FACHB-1040</name>
    <dbReference type="NCBI Taxonomy" id="2692887"/>
    <lineage>
        <taxon>Bacteria</taxon>
        <taxon>Bacillati</taxon>
        <taxon>Cyanobacteriota</taxon>
        <taxon>Cyanophyceae</taxon>
        <taxon>Nostocales</taxon>
        <taxon>Aphanizomenonaceae</taxon>
        <taxon>Aphanizomenon</taxon>
    </lineage>
</organism>